<dbReference type="SUPFAM" id="SSF56815">
    <property type="entry name" value="Sec1/munc18-like (SM) proteins"/>
    <property type="match status" value="1"/>
</dbReference>
<reference evidence="3" key="1">
    <citation type="submission" date="2019-05" db="EMBL/GenBank/DDBJ databases">
        <title>Annotation for the trematode Fasciolopsis buski.</title>
        <authorList>
            <person name="Choi Y.-J."/>
        </authorList>
    </citation>
    <scope>NUCLEOTIDE SEQUENCE</scope>
    <source>
        <strain evidence="3">HT</strain>
        <tissue evidence="3">Whole worm</tissue>
    </source>
</reference>
<dbReference type="InterPro" id="IPR027482">
    <property type="entry name" value="Sec1-like_dom2"/>
</dbReference>
<evidence type="ECO:0000256" key="1">
    <source>
        <dbReference type="ARBA" id="ARBA00009884"/>
    </source>
</evidence>
<protein>
    <submittedName>
        <fullName evidence="3">Sec1 family domain-containing protein 1</fullName>
    </submittedName>
</protein>
<dbReference type="PANTHER" id="PTHR11679">
    <property type="entry name" value="VESICLE PROTEIN SORTING-ASSOCIATED"/>
    <property type="match status" value="1"/>
</dbReference>
<dbReference type="InterPro" id="IPR043127">
    <property type="entry name" value="Sec-1-like_dom3a"/>
</dbReference>
<evidence type="ECO:0000313" key="3">
    <source>
        <dbReference type="EMBL" id="KAA0196604.1"/>
    </source>
</evidence>
<dbReference type="InterPro" id="IPR036045">
    <property type="entry name" value="Sec1-like_sf"/>
</dbReference>
<dbReference type="Gene3D" id="3.40.50.1910">
    <property type="match status" value="2"/>
</dbReference>
<dbReference type="Proteomes" id="UP000728185">
    <property type="component" value="Unassembled WGS sequence"/>
</dbReference>
<proteinExistence type="inferred from homology"/>
<feature type="region of interest" description="Disordered" evidence="2">
    <location>
        <begin position="567"/>
        <end position="612"/>
    </location>
</feature>
<sequence>MLKVLCKYTTFVLESIKCMLNFNSPPSTTDVPQWKIVFWIQHVKVFLTCLPFTSSILPRRISLRYAKILKRIDMNLTTSILSVLSLENCLTLNRAKASDADVEDVINTIVDGLFSVFATLGVVPIIRCPKGDASEMVAIRLEAKLRDSLRDSRNSLFLTSDTGRTGIGTVPLPGGRDGSVVGEHRPGGPSFPTLFQRPLLVLLDRNLDLATPLHHEISYQSLIHDIFNIRLNRIQVDLDLAKETPTNGKDKSTDSDSSKPPPTTPKKPAKLEQYDLSTSTDRLWREFKGAPFSDVAEAIREEVTTLRTSLPQLMERKRCLDMHTNIATCLANVITQRQLHVFAEEEDKLITKQNTTDSNLSELIKSGSSGTPEDKLRLLLFAALLRTNNPFASGSSAAGVGSSSGPGSSGGGTIEFCLSDNEVNQLKTQLKDACPGLDLSAVDYVQHLRRLSRMGHLGDSSALKSNSSRSMLNKLVSHGSAIFFTGMRHLIGRKSYLPFTRIVSQLMENKSGVEVEDYRYFDPKLYRRQHTDMPRFKQPFYEAFVFVIGGGSYVEYQNLLDWTRENSGGSNASGSSTNLVGMAGSTNNATTTNGSFGPNPTDASSSASLSASAPSAGTRRITYGCTEVISPSEFLDQVSICNTFLSH</sequence>
<comment type="caution">
    <text evidence="3">The sequence shown here is derived from an EMBL/GenBank/DDBJ whole genome shotgun (WGS) entry which is preliminary data.</text>
</comment>
<dbReference type="InterPro" id="IPR001619">
    <property type="entry name" value="Sec1-like"/>
</dbReference>
<dbReference type="Pfam" id="PF00995">
    <property type="entry name" value="Sec1"/>
    <property type="match status" value="1"/>
</dbReference>
<feature type="compositionally biased region" description="Basic and acidic residues" evidence="2">
    <location>
        <begin position="248"/>
        <end position="257"/>
    </location>
</feature>
<keyword evidence="4" id="KW-1185">Reference proteome</keyword>
<dbReference type="GO" id="GO:0016192">
    <property type="term" value="P:vesicle-mediated transport"/>
    <property type="evidence" value="ECO:0007669"/>
    <property type="project" value="InterPro"/>
</dbReference>
<dbReference type="EMBL" id="LUCM01002916">
    <property type="protein sequence ID" value="KAA0196604.1"/>
    <property type="molecule type" value="Genomic_DNA"/>
</dbReference>
<dbReference type="OrthoDB" id="10251230at2759"/>
<accession>A0A8E0RYT9</accession>
<dbReference type="Gene3D" id="3.90.830.10">
    <property type="entry name" value="Syntaxin Binding Protein 1, Chain A, domain 2"/>
    <property type="match status" value="1"/>
</dbReference>
<feature type="compositionally biased region" description="Low complexity" evidence="2">
    <location>
        <begin position="603"/>
        <end position="612"/>
    </location>
</feature>
<gene>
    <name evidence="3" type="ORF">FBUS_06403</name>
</gene>
<evidence type="ECO:0000256" key="2">
    <source>
        <dbReference type="SAM" id="MobiDB-lite"/>
    </source>
</evidence>
<evidence type="ECO:0000313" key="4">
    <source>
        <dbReference type="Proteomes" id="UP000728185"/>
    </source>
</evidence>
<comment type="similarity">
    <text evidence="1">Belongs to the STXBP/unc-18/SEC1 family.</text>
</comment>
<organism evidence="3 4">
    <name type="scientific">Fasciolopsis buskii</name>
    <dbReference type="NCBI Taxonomy" id="27845"/>
    <lineage>
        <taxon>Eukaryota</taxon>
        <taxon>Metazoa</taxon>
        <taxon>Spiralia</taxon>
        <taxon>Lophotrochozoa</taxon>
        <taxon>Platyhelminthes</taxon>
        <taxon>Trematoda</taxon>
        <taxon>Digenea</taxon>
        <taxon>Plagiorchiida</taxon>
        <taxon>Echinostomata</taxon>
        <taxon>Echinostomatoidea</taxon>
        <taxon>Fasciolidae</taxon>
        <taxon>Fasciolopsis</taxon>
    </lineage>
</organism>
<dbReference type="AlphaFoldDB" id="A0A8E0RYT9"/>
<name>A0A8E0RYT9_9TREM</name>
<feature type="region of interest" description="Disordered" evidence="2">
    <location>
        <begin position="243"/>
        <end position="275"/>
    </location>
</feature>
<feature type="compositionally biased region" description="Low complexity" evidence="2">
    <location>
        <begin position="567"/>
        <end position="595"/>
    </location>
</feature>